<keyword evidence="3" id="KW-1185">Reference proteome</keyword>
<protein>
    <submittedName>
        <fullName evidence="2">Uncharacterized protein</fullName>
    </submittedName>
</protein>
<reference evidence="3" key="1">
    <citation type="submission" date="2023-07" db="EMBL/GenBank/DDBJ databases">
        <authorList>
            <person name="Deng Y."/>
            <person name="Zhang Y.-Q."/>
        </authorList>
    </citation>
    <scope>NUCLEOTIDE SEQUENCE [LARGE SCALE GENOMIC DNA]</scope>
    <source>
        <strain evidence="3">CPCC 205710</strain>
    </source>
</reference>
<feature type="transmembrane region" description="Helical" evidence="1">
    <location>
        <begin position="6"/>
        <end position="27"/>
    </location>
</feature>
<organism evidence="2 3">
    <name type="scientific">Mycobacterium deserti</name>
    <dbReference type="NCBI Taxonomy" id="2978347"/>
    <lineage>
        <taxon>Bacteria</taxon>
        <taxon>Bacillati</taxon>
        <taxon>Actinomycetota</taxon>
        <taxon>Actinomycetes</taxon>
        <taxon>Mycobacteriales</taxon>
        <taxon>Mycobacteriaceae</taxon>
        <taxon>Mycobacterium</taxon>
    </lineage>
</organism>
<evidence type="ECO:0000313" key="2">
    <source>
        <dbReference type="EMBL" id="MCT7658356.1"/>
    </source>
</evidence>
<accession>A0ABT2M7W1</accession>
<evidence type="ECO:0000313" key="3">
    <source>
        <dbReference type="Proteomes" id="UP001206639"/>
    </source>
</evidence>
<evidence type="ECO:0000256" key="1">
    <source>
        <dbReference type="SAM" id="Phobius"/>
    </source>
</evidence>
<keyword evidence="1" id="KW-0472">Membrane</keyword>
<keyword evidence="1" id="KW-1133">Transmembrane helix</keyword>
<comment type="caution">
    <text evidence="2">The sequence shown here is derived from an EMBL/GenBank/DDBJ whole genome shotgun (WGS) entry which is preliminary data.</text>
</comment>
<sequence>MGNTGLLLVVVAIAALVMAGGIGCVVIKTRAPKWTRAVRRDPVEKDALSRERERSLADEFIADARSAQVAQPPVRGPLDRTRSD</sequence>
<keyword evidence="1" id="KW-0812">Transmembrane</keyword>
<dbReference type="Proteomes" id="UP001206639">
    <property type="component" value="Unassembled WGS sequence"/>
</dbReference>
<proteinExistence type="predicted"/>
<dbReference type="RefSeq" id="WP_260992414.1">
    <property type="nucleotide sequence ID" value="NZ_JAODWD010000002.1"/>
</dbReference>
<gene>
    <name evidence="2" type="ORF">N4S67_07975</name>
</gene>
<dbReference type="EMBL" id="JAODWD010000002">
    <property type="protein sequence ID" value="MCT7658356.1"/>
    <property type="molecule type" value="Genomic_DNA"/>
</dbReference>
<name>A0ABT2M7W1_9MYCO</name>